<reference evidence="1 2" key="1">
    <citation type="journal article" date="2020" name="Cell">
        <title>Large-Scale Comparative Analyses of Tick Genomes Elucidate Their Genetic Diversity and Vector Capacities.</title>
        <authorList>
            <consortium name="Tick Genome and Microbiome Consortium (TIGMIC)"/>
            <person name="Jia N."/>
            <person name="Wang J."/>
            <person name="Shi W."/>
            <person name="Du L."/>
            <person name="Sun Y."/>
            <person name="Zhan W."/>
            <person name="Jiang J.F."/>
            <person name="Wang Q."/>
            <person name="Zhang B."/>
            <person name="Ji P."/>
            <person name="Bell-Sakyi L."/>
            <person name="Cui X.M."/>
            <person name="Yuan T.T."/>
            <person name="Jiang B.G."/>
            <person name="Yang W.F."/>
            <person name="Lam T.T."/>
            <person name="Chang Q.C."/>
            <person name="Ding S.J."/>
            <person name="Wang X.J."/>
            <person name="Zhu J.G."/>
            <person name="Ruan X.D."/>
            <person name="Zhao L."/>
            <person name="Wei J.T."/>
            <person name="Ye R.Z."/>
            <person name="Que T.C."/>
            <person name="Du C.H."/>
            <person name="Zhou Y.H."/>
            <person name="Cheng J.X."/>
            <person name="Dai P.F."/>
            <person name="Guo W.B."/>
            <person name="Han X.H."/>
            <person name="Huang E.J."/>
            <person name="Li L.F."/>
            <person name="Wei W."/>
            <person name="Gao Y.C."/>
            <person name="Liu J.Z."/>
            <person name="Shao H.Z."/>
            <person name="Wang X."/>
            <person name="Wang C.C."/>
            <person name="Yang T.C."/>
            <person name="Huo Q.B."/>
            <person name="Li W."/>
            <person name="Chen H.Y."/>
            <person name="Chen S.E."/>
            <person name="Zhou L.G."/>
            <person name="Ni X.B."/>
            <person name="Tian J.H."/>
            <person name="Sheng Y."/>
            <person name="Liu T."/>
            <person name="Pan Y.S."/>
            <person name="Xia L.Y."/>
            <person name="Li J."/>
            <person name="Zhao F."/>
            <person name="Cao W.C."/>
        </authorList>
    </citation>
    <scope>NUCLEOTIDE SEQUENCE [LARGE SCALE GENOMIC DNA]</scope>
    <source>
        <strain evidence="1">Iper-2018</strain>
    </source>
</reference>
<sequence>MPLQRNAAVCELHFDKQFVSRHFEHVVDGQSVLIERARPFLLPGAVPTVFPNVPSYLSKPVPRKRNPKERLCPPPALHDKRQRMDEVLQPLPGEEPDEPATTTTEPRLAFNHADIAFPSDRWGKHVFSGVPLKVAYSVCLPGPDTSLLCAAKLVLFTVTDDTVTHEVFVRGVKVVLDEPGDPSSILQAVDSPGCSHKHDRGPKGFGASTNDTESSEHCRALHGSAERAAPTSVPFLAVQEPFGLGDRSRSARYGAAKRGGFLKACAHTSPLVQSDPAARPGALNAEVLMFLPSRNFFHSTEDSGHDLYVH</sequence>
<organism evidence="1 2">
    <name type="scientific">Ixodes persulcatus</name>
    <name type="common">Taiga tick</name>
    <dbReference type="NCBI Taxonomy" id="34615"/>
    <lineage>
        <taxon>Eukaryota</taxon>
        <taxon>Metazoa</taxon>
        <taxon>Ecdysozoa</taxon>
        <taxon>Arthropoda</taxon>
        <taxon>Chelicerata</taxon>
        <taxon>Arachnida</taxon>
        <taxon>Acari</taxon>
        <taxon>Parasitiformes</taxon>
        <taxon>Ixodida</taxon>
        <taxon>Ixodoidea</taxon>
        <taxon>Ixodidae</taxon>
        <taxon>Ixodinae</taxon>
        <taxon>Ixodes</taxon>
    </lineage>
</organism>
<accession>A0AC60Q497</accession>
<dbReference type="Proteomes" id="UP000805193">
    <property type="component" value="Unassembled WGS sequence"/>
</dbReference>
<evidence type="ECO:0000313" key="2">
    <source>
        <dbReference type="Proteomes" id="UP000805193"/>
    </source>
</evidence>
<proteinExistence type="predicted"/>
<evidence type="ECO:0000313" key="1">
    <source>
        <dbReference type="EMBL" id="KAG0428592.1"/>
    </source>
</evidence>
<name>A0AC60Q497_IXOPE</name>
<dbReference type="EMBL" id="JABSTQ010009507">
    <property type="protein sequence ID" value="KAG0428592.1"/>
    <property type="molecule type" value="Genomic_DNA"/>
</dbReference>
<keyword evidence="2" id="KW-1185">Reference proteome</keyword>
<gene>
    <name evidence="1" type="ORF">HPB47_024441</name>
</gene>
<protein>
    <submittedName>
        <fullName evidence="1">Uncharacterized protein</fullName>
    </submittedName>
</protein>
<comment type="caution">
    <text evidence="1">The sequence shown here is derived from an EMBL/GenBank/DDBJ whole genome shotgun (WGS) entry which is preliminary data.</text>
</comment>